<accession>A0ABR2Z7I5</accession>
<name>A0ABR2Z7I5_9AGAR</name>
<gene>
    <name evidence="3" type="ORF">AAF712_016490</name>
</gene>
<evidence type="ECO:0000256" key="1">
    <source>
        <dbReference type="SAM" id="MobiDB-lite"/>
    </source>
</evidence>
<protein>
    <recommendedName>
        <fullName evidence="2">DUF6699 domain-containing protein</fullName>
    </recommendedName>
</protein>
<dbReference type="Pfam" id="PF20415">
    <property type="entry name" value="DUF6699"/>
    <property type="match status" value="1"/>
</dbReference>
<keyword evidence="4" id="KW-1185">Reference proteome</keyword>
<feature type="compositionally biased region" description="Polar residues" evidence="1">
    <location>
        <begin position="26"/>
        <end position="43"/>
    </location>
</feature>
<comment type="caution">
    <text evidence="3">The sequence shown here is derived from an EMBL/GenBank/DDBJ whole genome shotgun (WGS) entry which is preliminary data.</text>
</comment>
<reference evidence="3 4" key="1">
    <citation type="submission" date="2024-05" db="EMBL/GenBank/DDBJ databases">
        <title>A draft genome resource for the thread blight pathogen Marasmius tenuissimus strain MS-2.</title>
        <authorList>
            <person name="Yulfo-Soto G.E."/>
            <person name="Baruah I.K."/>
            <person name="Amoako-Attah I."/>
            <person name="Bukari Y."/>
            <person name="Meinhardt L.W."/>
            <person name="Bailey B.A."/>
            <person name="Cohen S.P."/>
        </authorList>
    </citation>
    <scope>NUCLEOTIDE SEQUENCE [LARGE SCALE GENOMIC DNA]</scope>
    <source>
        <strain evidence="3 4">MS-2</strain>
    </source>
</reference>
<dbReference type="Proteomes" id="UP001437256">
    <property type="component" value="Unassembled WGS sequence"/>
</dbReference>
<evidence type="ECO:0000259" key="2">
    <source>
        <dbReference type="Pfam" id="PF20415"/>
    </source>
</evidence>
<sequence>MRPTPLSPAPVWDDSIVSEIRSNIECPSNISESPHPSRPLQNETLDHPSAMNVATGPHTGWMPNKEQRLRVLPSPARFDAESEGRHSTNRTVLTWSPSERDSDQPSPQSGHGPQERDRLWYMPPNLLMRSQSAHRAQASPRVTLEDDNDNNNAWREEYIAHVHGHGQTGSNTLPGVERLSSVRGEGERILEMERSALFGGDVHHHTISSSNPIDRGKLITYEQHMQRNGLHGGIEDEFPYRPSTWRLGYSVAGLWVDGQLFRLHSDAKEFFDDTKTRLHPHLIFDPKAPFPPISLDLRVEPLTPSTLIDLDQFATDPPSSYLRLFHKRLPWYIEVQGQRGGITVQDIIYTLHDALTGTGRGGKSPVTLEEYWCGEMGEEVEGTPTPEQGEPRYSARVQVSMSWRLRGQLAYSVELMDSLARGSRKDCAERDAAKAEQAELARGVRRVDWLAVGSSVEDERSFRWIGLRQGRWEMWEIITEL</sequence>
<feature type="domain" description="DUF6699" evidence="2">
    <location>
        <begin position="298"/>
        <end position="451"/>
    </location>
</feature>
<feature type="region of interest" description="Disordered" evidence="1">
    <location>
        <begin position="26"/>
        <end position="64"/>
    </location>
</feature>
<feature type="region of interest" description="Disordered" evidence="1">
    <location>
        <begin position="76"/>
        <end position="118"/>
    </location>
</feature>
<dbReference type="InterPro" id="IPR046522">
    <property type="entry name" value="DUF6699"/>
</dbReference>
<evidence type="ECO:0000313" key="4">
    <source>
        <dbReference type="Proteomes" id="UP001437256"/>
    </source>
</evidence>
<organism evidence="3 4">
    <name type="scientific">Marasmius tenuissimus</name>
    <dbReference type="NCBI Taxonomy" id="585030"/>
    <lineage>
        <taxon>Eukaryota</taxon>
        <taxon>Fungi</taxon>
        <taxon>Dikarya</taxon>
        <taxon>Basidiomycota</taxon>
        <taxon>Agaricomycotina</taxon>
        <taxon>Agaricomycetes</taxon>
        <taxon>Agaricomycetidae</taxon>
        <taxon>Agaricales</taxon>
        <taxon>Marasmiineae</taxon>
        <taxon>Marasmiaceae</taxon>
        <taxon>Marasmius</taxon>
    </lineage>
</organism>
<evidence type="ECO:0000313" key="3">
    <source>
        <dbReference type="EMBL" id="KAL0056894.1"/>
    </source>
</evidence>
<proteinExistence type="predicted"/>
<dbReference type="EMBL" id="JBBXMP010000838">
    <property type="protein sequence ID" value="KAL0056894.1"/>
    <property type="molecule type" value="Genomic_DNA"/>
</dbReference>